<protein>
    <submittedName>
        <fullName evidence="2">Epimerase</fullName>
    </submittedName>
</protein>
<dbReference type="PANTHER" id="PTHR43245">
    <property type="entry name" value="BIFUNCTIONAL POLYMYXIN RESISTANCE PROTEIN ARNA"/>
    <property type="match status" value="1"/>
</dbReference>
<proteinExistence type="predicted"/>
<dbReference type="AlphaFoldDB" id="A0AB73RBE6"/>
<dbReference type="InterPro" id="IPR050177">
    <property type="entry name" value="Lipid_A_modif_metabolic_enz"/>
</dbReference>
<name>A0AB73RBE6_9BACI</name>
<comment type="caution">
    <text evidence="2">The sequence shown here is derived from an EMBL/GenBank/DDBJ whole genome shotgun (WGS) entry which is preliminary data.</text>
</comment>
<evidence type="ECO:0000259" key="1">
    <source>
        <dbReference type="Pfam" id="PF01370"/>
    </source>
</evidence>
<accession>A0AB73RBE6</accession>
<dbReference type="InterPro" id="IPR036291">
    <property type="entry name" value="NAD(P)-bd_dom_sf"/>
</dbReference>
<evidence type="ECO:0000313" key="3">
    <source>
        <dbReference type="Proteomes" id="UP000220435"/>
    </source>
</evidence>
<gene>
    <name evidence="2" type="ORF">CN694_24515</name>
</gene>
<feature type="domain" description="NAD-dependent epimerase/dehydratase" evidence="1">
    <location>
        <begin position="7"/>
        <end position="197"/>
    </location>
</feature>
<dbReference type="SUPFAM" id="SSF51735">
    <property type="entry name" value="NAD(P)-binding Rossmann-fold domains"/>
    <property type="match status" value="1"/>
</dbReference>
<dbReference type="InterPro" id="IPR001509">
    <property type="entry name" value="Epimerase_deHydtase"/>
</dbReference>
<dbReference type="Gene3D" id="3.40.50.720">
    <property type="entry name" value="NAD(P)-binding Rossmann-like Domain"/>
    <property type="match status" value="1"/>
</dbReference>
<dbReference type="PANTHER" id="PTHR43245:SF13">
    <property type="entry name" value="UDP-D-APIOSE_UDP-D-XYLOSE SYNTHASE 2"/>
    <property type="match status" value="1"/>
</dbReference>
<dbReference type="RefSeq" id="WP_098058548.1">
    <property type="nucleotide sequence ID" value="NZ_NUFG01000022.1"/>
</dbReference>
<evidence type="ECO:0000313" key="2">
    <source>
        <dbReference type="EMBL" id="PEK20466.1"/>
    </source>
</evidence>
<dbReference type="Pfam" id="PF01370">
    <property type="entry name" value="Epimerase"/>
    <property type="match status" value="1"/>
</dbReference>
<organism evidence="2 3">
    <name type="scientific">Bacillus wiedmannii</name>
    <dbReference type="NCBI Taxonomy" id="1890302"/>
    <lineage>
        <taxon>Bacteria</taxon>
        <taxon>Bacillati</taxon>
        <taxon>Bacillota</taxon>
        <taxon>Bacilli</taxon>
        <taxon>Bacillales</taxon>
        <taxon>Bacillaceae</taxon>
        <taxon>Bacillus</taxon>
        <taxon>Bacillus cereus group</taxon>
    </lineage>
</organism>
<reference evidence="2 3" key="1">
    <citation type="submission" date="2017-09" db="EMBL/GenBank/DDBJ databases">
        <title>Large-scale bioinformatics analysis of Bacillus genomes uncovers conserved roles of natural products in bacterial physiology.</title>
        <authorList>
            <consortium name="Agbiome Team Llc"/>
            <person name="Bleich R.M."/>
            <person name="Kirk G.J."/>
            <person name="Santa Maria K.C."/>
            <person name="Allen S.E."/>
            <person name="Farag S."/>
            <person name="Shank E.A."/>
            <person name="Bowers A."/>
        </authorList>
    </citation>
    <scope>NUCLEOTIDE SEQUENCE [LARGE SCALE GENOMIC DNA]</scope>
    <source>
        <strain evidence="2 3">AFS000414</strain>
    </source>
</reference>
<dbReference type="Proteomes" id="UP000220435">
    <property type="component" value="Unassembled WGS sequence"/>
</dbReference>
<sequence>MMKLKKVLVLGGTRFFGKHLVEALLQDGHDVTIATRGITEDSFGSAVKRLIVDREDEKQLAERLEDKSYDIVYDNLCYSSNAAKIVCEVLRGKTKKYVMTSSMAVYEPALGLLEESFNPYEYAITYGGRKDFTYGEGKRLAEAVSFQQATFPVVAVRFPVVIGENDYTKRLQFYVEYIVKQEPVAVNHLDGELSFIHEKEAGEFLAWCGMKDIEGPINACSNGVVSTGEVIHFIEESTGIKALVQEVGDNVAPYNEVINCTLHNGKASELGFPFREVKIDIEQVLRYYIHTYIHTYIHAME</sequence>
<dbReference type="EMBL" id="NUFG01000022">
    <property type="protein sequence ID" value="PEK20466.1"/>
    <property type="molecule type" value="Genomic_DNA"/>
</dbReference>